<keyword evidence="2" id="KW-1185">Reference proteome</keyword>
<sequence length="113" mass="12713">MRKQSCSYCMLSGRGYWVKSLTSGIMESEVYRLNVPSQESPDVHCESLSSQSDNDNVTSIEQAIDHIDGRIATMTKSFNKSCKIKGEPSSTGTITFVNNYLMKRACCRMIRKD</sequence>
<gene>
    <name evidence="1" type="ORF">Ccrd_023075</name>
</gene>
<comment type="caution">
    <text evidence="1">The sequence shown here is derived from an EMBL/GenBank/DDBJ whole genome shotgun (WGS) entry which is preliminary data.</text>
</comment>
<protein>
    <submittedName>
        <fullName evidence="1">Uncharacterized protein</fullName>
    </submittedName>
</protein>
<proteinExistence type="predicted"/>
<accession>A0A103XXF2</accession>
<evidence type="ECO:0000313" key="2">
    <source>
        <dbReference type="Proteomes" id="UP000243975"/>
    </source>
</evidence>
<dbReference type="PANTHER" id="PTHR35707">
    <property type="entry name" value="OS06G0608100 PROTEIN"/>
    <property type="match status" value="1"/>
</dbReference>
<dbReference type="Gramene" id="KVH98703">
    <property type="protein sequence ID" value="KVH98703"/>
    <property type="gene ID" value="Ccrd_023075"/>
</dbReference>
<dbReference type="Proteomes" id="UP000243975">
    <property type="component" value="Unassembled WGS sequence"/>
</dbReference>
<dbReference type="AlphaFoldDB" id="A0A103XXF2"/>
<name>A0A103XXF2_CYNCS</name>
<dbReference type="EMBL" id="LEKV01003763">
    <property type="protein sequence ID" value="KVH98703.1"/>
    <property type="molecule type" value="Genomic_DNA"/>
</dbReference>
<organism evidence="1 2">
    <name type="scientific">Cynara cardunculus var. scolymus</name>
    <name type="common">Globe artichoke</name>
    <name type="synonym">Cynara scolymus</name>
    <dbReference type="NCBI Taxonomy" id="59895"/>
    <lineage>
        <taxon>Eukaryota</taxon>
        <taxon>Viridiplantae</taxon>
        <taxon>Streptophyta</taxon>
        <taxon>Embryophyta</taxon>
        <taxon>Tracheophyta</taxon>
        <taxon>Spermatophyta</taxon>
        <taxon>Magnoliopsida</taxon>
        <taxon>eudicotyledons</taxon>
        <taxon>Gunneridae</taxon>
        <taxon>Pentapetalae</taxon>
        <taxon>asterids</taxon>
        <taxon>campanulids</taxon>
        <taxon>Asterales</taxon>
        <taxon>Asteraceae</taxon>
        <taxon>Carduoideae</taxon>
        <taxon>Cardueae</taxon>
        <taxon>Carduinae</taxon>
        <taxon>Cynara</taxon>
    </lineage>
</organism>
<evidence type="ECO:0000313" key="1">
    <source>
        <dbReference type="EMBL" id="KVH98703.1"/>
    </source>
</evidence>
<reference evidence="1 2" key="1">
    <citation type="journal article" date="2016" name="Sci. Rep.">
        <title>The genome sequence of the outbreeding globe artichoke constructed de novo incorporating a phase-aware low-pass sequencing strategy of F1 progeny.</title>
        <authorList>
            <person name="Scaglione D."/>
            <person name="Reyes-Chin-Wo S."/>
            <person name="Acquadro A."/>
            <person name="Froenicke L."/>
            <person name="Portis E."/>
            <person name="Beitel C."/>
            <person name="Tirone M."/>
            <person name="Mauro R."/>
            <person name="Lo Monaco A."/>
            <person name="Mauromicale G."/>
            <person name="Faccioli P."/>
            <person name="Cattivelli L."/>
            <person name="Rieseberg L."/>
            <person name="Michelmore R."/>
            <person name="Lanteri S."/>
        </authorList>
    </citation>
    <scope>NUCLEOTIDE SEQUENCE [LARGE SCALE GENOMIC DNA]</scope>
    <source>
        <strain evidence="1">2C</strain>
    </source>
</reference>
<dbReference type="PANTHER" id="PTHR35707:SF1">
    <property type="entry name" value="SPC7 KINETOCHORE PROTEIN DOMAIN-CONTAINING PROTEIN"/>
    <property type="match status" value="1"/>
</dbReference>